<name>A0ACB9UJ82_9CETA</name>
<sequence length="82" mass="9190">MAVRLQASRFFIALFASSCFETVDQIRSVSMSSMIVFPRKFQSAGWGQSKSSPEHAVAFSGPCSQMSIPNRQQLLLRFLLDE</sequence>
<dbReference type="EMBL" id="CM043041">
    <property type="protein sequence ID" value="KAI4571655.1"/>
    <property type="molecule type" value="Genomic_DNA"/>
</dbReference>
<protein>
    <submittedName>
        <fullName evidence="1">Uncharacterized protein</fullName>
    </submittedName>
</protein>
<keyword evidence="2" id="KW-1185">Reference proteome</keyword>
<evidence type="ECO:0000313" key="1">
    <source>
        <dbReference type="EMBL" id="KAI4571655.1"/>
    </source>
</evidence>
<evidence type="ECO:0000313" key="2">
    <source>
        <dbReference type="Proteomes" id="UP001057279"/>
    </source>
</evidence>
<reference evidence="1" key="1">
    <citation type="submission" date="2022-03" db="EMBL/GenBank/DDBJ databases">
        <title>Genomic analyses of argali, domestic sheep and their hybrids provide insights into chromosomal evolution, heterosis and genetic basis of agronomic traits.</title>
        <authorList>
            <person name="Li M."/>
        </authorList>
    </citation>
    <scope>NUCLEOTIDE SEQUENCE</scope>
    <source>
        <strain evidence="1">F1 hybrid</strain>
    </source>
</reference>
<proteinExistence type="predicted"/>
<accession>A0ACB9UJ82</accession>
<gene>
    <name evidence="1" type="ORF">MJG53_013761</name>
</gene>
<comment type="caution">
    <text evidence="1">The sequence shown here is derived from an EMBL/GenBank/DDBJ whole genome shotgun (WGS) entry which is preliminary data.</text>
</comment>
<organism evidence="1 2">
    <name type="scientific">Ovis ammon polii x Ovis aries</name>
    <dbReference type="NCBI Taxonomy" id="2918886"/>
    <lineage>
        <taxon>Eukaryota</taxon>
        <taxon>Metazoa</taxon>
        <taxon>Chordata</taxon>
        <taxon>Craniata</taxon>
        <taxon>Vertebrata</taxon>
        <taxon>Euteleostomi</taxon>
        <taxon>Mammalia</taxon>
        <taxon>Eutheria</taxon>
        <taxon>Laurasiatheria</taxon>
        <taxon>Artiodactyla</taxon>
        <taxon>Ruminantia</taxon>
        <taxon>Pecora</taxon>
        <taxon>Bovidae</taxon>
        <taxon>Caprinae</taxon>
        <taxon>Ovis</taxon>
    </lineage>
</organism>
<dbReference type="Proteomes" id="UP001057279">
    <property type="component" value="Linkage Group LG16"/>
</dbReference>